<evidence type="ECO:0000313" key="2">
    <source>
        <dbReference type="EMBL" id="ADP77462.1"/>
    </source>
</evidence>
<keyword evidence="1" id="KW-0812">Transmembrane</keyword>
<sequence>MLDEKGLIFTTDSIIALTIVFIFLTSILNYYVLPEYIGSDQQRLSDIAADTLNILEQDGSLITAAVKYSNGNVTGAGYIIGTKLNETLYPDIGYRFLIDGHEVARKDIPGLVHKDVASRVKVVSAPQEGWLGRAWYYIPEVPFEDKQINTTTTVWNFHNWLTNFNPWRYGGLYNYPYWGCDRWKRPVPINCSLPQNTTINSVKWIIGSACNNNDRFSANLVLNGQNNYAYKSAFKYLYYSNIWYFYMYYGNATRLIPGNNSFYVAFLNMSSYSYDMPWFSLIANYTTTIKVPKTVTFQTFPLQDLAGIGAPTSRYFFDLNTGKLTSAPALTISWNDLIGKDNPNAENQVFRLRDIPSSTTEGSAVCSVTDVPIPSNVTVHDAYVVLNPYGSVDGAVVEVNNGEGWQVVFCSFNYNGTSYSAVGDGYGNLPGIIYIGDKLKAGVNNRVRVTIWDYAPGGDYDFVGLVNSYVSVSYSSLGVKWLNFPFNSYQSDTNINTQERLISVGQDAKRIYLFMGVGLDTKRVTVEVKDPKTGQYKLYYDGMPQFAIDLGSIDRQNNYNILTSGGTPDNYTCNPGDYYVRVTVYGPSRGWESGDNYAEIFSGTRVAVIYTTFTHVWATSFNETASGAIENAKQNLIQKLQSAGYNVDPNAIQAEALYTGNLPNAIPVRLDLWRD</sequence>
<dbReference type="KEGG" id="mfv:Mfer_0663"/>
<accession>E3GYT0</accession>
<protein>
    <submittedName>
        <fullName evidence="2">Uncharacterized protein</fullName>
    </submittedName>
</protein>
<reference evidence="2 3" key="1">
    <citation type="journal article" date="2010" name="Stand. Genomic Sci.">
        <title>Complete genome sequence of Methanothermus fervidus type strain (V24S).</title>
        <authorList>
            <person name="Anderson I."/>
            <person name="Djao O.D."/>
            <person name="Misra M."/>
            <person name="Chertkov O."/>
            <person name="Nolan M."/>
            <person name="Lucas S."/>
            <person name="Lapidus A."/>
            <person name="Del Rio T.G."/>
            <person name="Tice H."/>
            <person name="Cheng J.F."/>
            <person name="Tapia R."/>
            <person name="Han C."/>
            <person name="Goodwin L."/>
            <person name="Pitluck S."/>
            <person name="Liolios K."/>
            <person name="Ivanova N."/>
            <person name="Mavromatis K."/>
            <person name="Mikhailova N."/>
            <person name="Pati A."/>
            <person name="Brambilla E."/>
            <person name="Chen A."/>
            <person name="Palaniappan K."/>
            <person name="Land M."/>
            <person name="Hauser L."/>
            <person name="Chang Y.J."/>
            <person name="Jeffries C.D."/>
            <person name="Sikorski J."/>
            <person name="Spring S."/>
            <person name="Rohde M."/>
            <person name="Eichinger K."/>
            <person name="Huber H."/>
            <person name="Wirth R."/>
            <person name="Goker M."/>
            <person name="Detter J.C."/>
            <person name="Woyke T."/>
            <person name="Bristow J."/>
            <person name="Eisen J.A."/>
            <person name="Markowitz V."/>
            <person name="Hugenholtz P."/>
            <person name="Klenk H.P."/>
            <person name="Kyrpides N.C."/>
        </authorList>
    </citation>
    <scope>NUCLEOTIDE SEQUENCE [LARGE SCALE GENOMIC DNA]</scope>
    <source>
        <strain evidence="3">ATCC 43054 / DSM 2088 / JCM 10308 / V24 S</strain>
    </source>
</reference>
<organism evidence="2 3">
    <name type="scientific">Methanothermus fervidus (strain ATCC 43054 / DSM 2088 / JCM 10308 / V24 S)</name>
    <dbReference type="NCBI Taxonomy" id="523846"/>
    <lineage>
        <taxon>Archaea</taxon>
        <taxon>Methanobacteriati</taxon>
        <taxon>Methanobacteriota</taxon>
        <taxon>Methanomada group</taxon>
        <taxon>Methanobacteria</taxon>
        <taxon>Methanobacteriales</taxon>
        <taxon>Methanothermaceae</taxon>
        <taxon>Methanothermus</taxon>
    </lineage>
</organism>
<keyword evidence="1" id="KW-0472">Membrane</keyword>
<keyword evidence="3" id="KW-1185">Reference proteome</keyword>
<dbReference type="EMBL" id="CP002278">
    <property type="protein sequence ID" value="ADP77462.1"/>
    <property type="molecule type" value="Genomic_DNA"/>
</dbReference>
<evidence type="ECO:0000313" key="3">
    <source>
        <dbReference type="Proteomes" id="UP000002315"/>
    </source>
</evidence>
<dbReference type="Proteomes" id="UP000002315">
    <property type="component" value="Chromosome"/>
</dbReference>
<evidence type="ECO:0000256" key="1">
    <source>
        <dbReference type="SAM" id="Phobius"/>
    </source>
</evidence>
<dbReference type="STRING" id="523846.Mfer_0663"/>
<proteinExistence type="predicted"/>
<keyword evidence="1" id="KW-1133">Transmembrane helix</keyword>
<dbReference type="AlphaFoldDB" id="E3GYT0"/>
<name>E3GYT0_METFV</name>
<feature type="transmembrane region" description="Helical" evidence="1">
    <location>
        <begin position="7"/>
        <end position="33"/>
    </location>
</feature>
<gene>
    <name evidence="2" type="ordered locus">Mfer_0663</name>
</gene>
<dbReference type="HOGENOM" id="CLU_398830_0_0_2"/>